<gene>
    <name evidence="2" type="ORF">NOX80_02040</name>
</gene>
<sequence>MKLLMVLLLLFPYLTRVADNDYPDKEMDAIRANYIKAVSDKKLCKAMLVQLHTKNGNSVYLAYRGAFKTIWASHAINPIVKLNAFNKGKKDIENAVKENPDNIEIRFIRLSIQQNCPSFLGYNNEVAQDLQFIHENKNSITSTLLKNMIAKVIKKEIR</sequence>
<protein>
    <submittedName>
        <fullName evidence="2">Uncharacterized protein</fullName>
    </submittedName>
</protein>
<dbReference type="EMBL" id="CP101751">
    <property type="protein sequence ID" value="UUC45995.1"/>
    <property type="molecule type" value="Genomic_DNA"/>
</dbReference>
<accession>A0ABY5IUK6</accession>
<keyword evidence="1" id="KW-0732">Signal</keyword>
<proteinExistence type="predicted"/>
<feature type="chain" id="PRO_5045110754" evidence="1">
    <location>
        <begin position="19"/>
        <end position="158"/>
    </location>
</feature>
<reference evidence="2" key="1">
    <citation type="submission" date="2022-07" db="EMBL/GenBank/DDBJ databases">
        <title>Isolation, identification, and degradation of a PFOSA degrading strain from sewage treatment plant.</title>
        <authorList>
            <person name="Zhang L."/>
            <person name="Huo Y."/>
        </authorList>
    </citation>
    <scope>NUCLEOTIDE SEQUENCE</scope>
    <source>
        <strain evidence="2">C1</strain>
    </source>
</reference>
<dbReference type="RefSeq" id="WP_256551676.1">
    <property type="nucleotide sequence ID" value="NZ_CP101751.1"/>
</dbReference>
<evidence type="ECO:0000313" key="3">
    <source>
        <dbReference type="Proteomes" id="UP001059844"/>
    </source>
</evidence>
<dbReference type="Proteomes" id="UP001059844">
    <property type="component" value="Chromosome"/>
</dbReference>
<evidence type="ECO:0000313" key="2">
    <source>
        <dbReference type="EMBL" id="UUC45995.1"/>
    </source>
</evidence>
<name>A0ABY5IUK6_9FLAO</name>
<organism evidence="2 3">
    <name type="scientific">Flavobacterium cerinum</name>
    <dbReference type="NCBI Taxonomy" id="2502784"/>
    <lineage>
        <taxon>Bacteria</taxon>
        <taxon>Pseudomonadati</taxon>
        <taxon>Bacteroidota</taxon>
        <taxon>Flavobacteriia</taxon>
        <taxon>Flavobacteriales</taxon>
        <taxon>Flavobacteriaceae</taxon>
        <taxon>Flavobacterium</taxon>
    </lineage>
</organism>
<evidence type="ECO:0000256" key="1">
    <source>
        <dbReference type="SAM" id="SignalP"/>
    </source>
</evidence>
<keyword evidence="3" id="KW-1185">Reference proteome</keyword>
<feature type="signal peptide" evidence="1">
    <location>
        <begin position="1"/>
        <end position="18"/>
    </location>
</feature>